<protein>
    <recommendedName>
        <fullName evidence="7">RRM domain-containing protein</fullName>
    </recommendedName>
</protein>
<evidence type="ECO:0000313" key="8">
    <source>
        <dbReference type="EMBL" id="KAF3838248.1"/>
    </source>
</evidence>
<dbReference type="EMBL" id="JAAKFY010000022">
    <property type="protein sequence ID" value="KAF3838248.1"/>
    <property type="molecule type" value="Genomic_DNA"/>
</dbReference>
<dbReference type="Pfam" id="PF00076">
    <property type="entry name" value="RRM_1"/>
    <property type="match status" value="1"/>
</dbReference>
<sequence length="195" mass="21251">MPRLDPPDDKSISTLYIGGLGDTVTDGDLSSKVFLLVTTIKPPVTIVSHFYQFGEIRTITIVQRQQCAFIQFATRQSAEMAAEKSFNKLIINGRRLTVKWEALPPPPALDEEAPANYFNLDPSSSPAVMNIALPPPPGINPPPPGFGPPMFHPMSHMAPPMPPPMSMRPPGQIHYPSQDPQRMGAHAAHGARQGE</sequence>
<dbReference type="GO" id="GO:0017070">
    <property type="term" value="F:U6 snRNA binding"/>
    <property type="evidence" value="ECO:0007669"/>
    <property type="project" value="TreeGrafter"/>
</dbReference>
<keyword evidence="4 5" id="KW-0694">RNA-binding</keyword>
<dbReference type="SMART" id="SM00360">
    <property type="entry name" value="RRM"/>
    <property type="match status" value="1"/>
</dbReference>
<keyword evidence="9" id="KW-1185">Reference proteome</keyword>
<organism evidence="8 9">
    <name type="scientific">Dissostichus mawsoni</name>
    <name type="common">Antarctic cod</name>
    <dbReference type="NCBI Taxonomy" id="36200"/>
    <lineage>
        <taxon>Eukaryota</taxon>
        <taxon>Metazoa</taxon>
        <taxon>Chordata</taxon>
        <taxon>Craniata</taxon>
        <taxon>Vertebrata</taxon>
        <taxon>Euteleostomi</taxon>
        <taxon>Actinopterygii</taxon>
        <taxon>Neopterygii</taxon>
        <taxon>Teleostei</taxon>
        <taxon>Neoteleostei</taxon>
        <taxon>Acanthomorphata</taxon>
        <taxon>Eupercaria</taxon>
        <taxon>Perciformes</taxon>
        <taxon>Notothenioidei</taxon>
        <taxon>Nototheniidae</taxon>
        <taxon>Dissostichus</taxon>
    </lineage>
</organism>
<dbReference type="CDD" id="cd12224">
    <property type="entry name" value="RRM_RBM22"/>
    <property type="match status" value="1"/>
</dbReference>
<comment type="caution">
    <text evidence="8">The sequence shown here is derived from an EMBL/GenBank/DDBJ whole genome shotgun (WGS) entry which is preliminary data.</text>
</comment>
<keyword evidence="3" id="KW-0862">Zinc</keyword>
<evidence type="ECO:0000313" key="9">
    <source>
        <dbReference type="Proteomes" id="UP000518266"/>
    </source>
</evidence>
<dbReference type="GO" id="GO:0000974">
    <property type="term" value="C:Prp19 complex"/>
    <property type="evidence" value="ECO:0007669"/>
    <property type="project" value="TreeGrafter"/>
</dbReference>
<gene>
    <name evidence="8" type="ORF">F7725_010016</name>
</gene>
<dbReference type="AlphaFoldDB" id="A0A7J5XQ96"/>
<evidence type="ECO:0000256" key="5">
    <source>
        <dbReference type="PROSITE-ProRule" id="PRU00176"/>
    </source>
</evidence>
<evidence type="ECO:0000256" key="1">
    <source>
        <dbReference type="ARBA" id="ARBA00022723"/>
    </source>
</evidence>
<dbReference type="PANTHER" id="PTHR14089">
    <property type="entry name" value="PRE-MRNA-SPLICING FACTOR RBM22"/>
    <property type="match status" value="1"/>
</dbReference>
<evidence type="ECO:0000256" key="2">
    <source>
        <dbReference type="ARBA" id="ARBA00022771"/>
    </source>
</evidence>
<evidence type="ECO:0000256" key="4">
    <source>
        <dbReference type="ARBA" id="ARBA00022884"/>
    </source>
</evidence>
<dbReference type="OrthoDB" id="10259600at2759"/>
<accession>A0A7J5XQ96</accession>
<evidence type="ECO:0000259" key="7">
    <source>
        <dbReference type="PROSITE" id="PS50102"/>
    </source>
</evidence>
<dbReference type="InterPro" id="IPR012677">
    <property type="entry name" value="Nucleotide-bd_a/b_plait_sf"/>
</dbReference>
<dbReference type="SUPFAM" id="SSF54928">
    <property type="entry name" value="RNA-binding domain, RBD"/>
    <property type="match status" value="1"/>
</dbReference>
<dbReference type="PROSITE" id="PS50102">
    <property type="entry name" value="RRM"/>
    <property type="match status" value="1"/>
</dbReference>
<proteinExistence type="predicted"/>
<dbReference type="GO" id="GO:0036002">
    <property type="term" value="F:pre-mRNA binding"/>
    <property type="evidence" value="ECO:0007669"/>
    <property type="project" value="TreeGrafter"/>
</dbReference>
<evidence type="ECO:0000256" key="6">
    <source>
        <dbReference type="SAM" id="MobiDB-lite"/>
    </source>
</evidence>
<dbReference type="Gene3D" id="3.30.70.330">
    <property type="match status" value="1"/>
</dbReference>
<reference evidence="8 9" key="1">
    <citation type="submission" date="2020-03" db="EMBL/GenBank/DDBJ databases">
        <title>Dissostichus mawsoni Genome sequencing and assembly.</title>
        <authorList>
            <person name="Park H."/>
        </authorList>
    </citation>
    <scope>NUCLEOTIDE SEQUENCE [LARGE SCALE GENOMIC DNA]</scope>
    <source>
        <strain evidence="8">DM0001</strain>
        <tissue evidence="8">Muscle</tissue>
    </source>
</reference>
<keyword evidence="1" id="KW-0479">Metal-binding</keyword>
<name>A0A7J5XQ96_DISMA</name>
<keyword evidence="2" id="KW-0863">Zinc-finger</keyword>
<dbReference type="InterPro" id="IPR000504">
    <property type="entry name" value="RRM_dom"/>
</dbReference>
<dbReference type="GO" id="GO:0071007">
    <property type="term" value="C:U2-type catalytic step 2 spliceosome"/>
    <property type="evidence" value="ECO:0007669"/>
    <property type="project" value="TreeGrafter"/>
</dbReference>
<evidence type="ECO:0000256" key="3">
    <source>
        <dbReference type="ARBA" id="ARBA00022833"/>
    </source>
</evidence>
<dbReference type="InterPro" id="IPR035979">
    <property type="entry name" value="RBD_domain_sf"/>
</dbReference>
<dbReference type="Proteomes" id="UP000518266">
    <property type="component" value="Unassembled WGS sequence"/>
</dbReference>
<feature type="region of interest" description="Disordered" evidence="6">
    <location>
        <begin position="159"/>
        <end position="195"/>
    </location>
</feature>
<dbReference type="FunFam" id="3.30.70.330:FF:000476">
    <property type="entry name" value="Zinc finger CCCH domain-containing protein 4"/>
    <property type="match status" value="1"/>
</dbReference>
<dbReference type="PANTHER" id="PTHR14089:SF6">
    <property type="entry name" value="PRE-MRNA-SPLICING FACTOR RBM22"/>
    <property type="match status" value="1"/>
</dbReference>
<dbReference type="GO" id="GO:0071006">
    <property type="term" value="C:U2-type catalytic step 1 spliceosome"/>
    <property type="evidence" value="ECO:0007669"/>
    <property type="project" value="TreeGrafter"/>
</dbReference>
<feature type="domain" description="RRM" evidence="7">
    <location>
        <begin position="13"/>
        <end position="103"/>
    </location>
</feature>
<dbReference type="InterPro" id="IPR039171">
    <property type="entry name" value="Cwc2/Slt11"/>
</dbReference>
<dbReference type="GO" id="GO:0008270">
    <property type="term" value="F:zinc ion binding"/>
    <property type="evidence" value="ECO:0007669"/>
    <property type="project" value="UniProtKB-KW"/>
</dbReference>